<dbReference type="Pfam" id="PF01217">
    <property type="entry name" value="Clat_adaptor_s"/>
    <property type="match status" value="1"/>
</dbReference>
<evidence type="ECO:0000256" key="5">
    <source>
        <dbReference type="ARBA" id="ARBA00023136"/>
    </source>
</evidence>
<dbReference type="PANTHER" id="PTHR11753">
    <property type="entry name" value="ADAPTOR COMPLEXES SMALL SUBUNIT FAMILY"/>
    <property type="match status" value="1"/>
</dbReference>
<dbReference type="InterPro" id="IPR016635">
    <property type="entry name" value="AP_complex_ssu"/>
</dbReference>
<sequence>MVCELMQVVFTCKPKRAASWNGTLVYFCFAVEQQDDKILTLEICELHIILTFEKVRFILDEFFMTDDIQDTSKKDVLKPIEEADLFL</sequence>
<evidence type="ECO:0000313" key="8">
    <source>
        <dbReference type="Proteomes" id="UP000034805"/>
    </source>
</evidence>
<evidence type="ECO:0000313" key="7">
    <source>
        <dbReference type="EMBL" id="KPP65005.1"/>
    </source>
</evidence>
<feature type="non-terminal residue" evidence="7">
    <location>
        <position position="87"/>
    </location>
</feature>
<evidence type="ECO:0000256" key="1">
    <source>
        <dbReference type="ARBA" id="ARBA00004184"/>
    </source>
</evidence>
<dbReference type="EMBL" id="JARO02006612">
    <property type="protein sequence ID" value="KPP65005.1"/>
    <property type="molecule type" value="Genomic_DNA"/>
</dbReference>
<keyword evidence="4" id="KW-0653">Protein transport</keyword>
<dbReference type="InterPro" id="IPR011012">
    <property type="entry name" value="Longin-like_dom_sf"/>
</dbReference>
<reference evidence="7 8" key="1">
    <citation type="submission" date="2015-08" db="EMBL/GenBank/DDBJ databases">
        <title>The genome of the Asian arowana (Scleropages formosus).</title>
        <authorList>
            <person name="Tan M.H."/>
            <person name="Gan H.M."/>
            <person name="Croft L.J."/>
            <person name="Austin C.M."/>
        </authorList>
    </citation>
    <scope>NUCLEOTIDE SEQUENCE [LARGE SCALE GENOMIC DNA]</scope>
    <source>
        <strain evidence="7">Aro1</strain>
    </source>
</reference>
<protein>
    <recommendedName>
        <fullName evidence="6">AP complex mu/sigma subunit domain-containing protein</fullName>
    </recommendedName>
</protein>
<comment type="similarity">
    <text evidence="2">Belongs to the adaptor complexes small subunit family.</text>
</comment>
<dbReference type="GO" id="GO:0012505">
    <property type="term" value="C:endomembrane system"/>
    <property type="evidence" value="ECO:0007669"/>
    <property type="project" value="UniProtKB-SubCell"/>
</dbReference>
<proteinExistence type="inferred from homology"/>
<comment type="subcellular location">
    <subcellularLocation>
        <location evidence="1">Endomembrane system</location>
        <topology evidence="1">Peripheral membrane protein</topology>
    </subcellularLocation>
</comment>
<organism evidence="7 8">
    <name type="scientific">Scleropages formosus</name>
    <name type="common">Asian bonytongue</name>
    <name type="synonym">Osteoglossum formosum</name>
    <dbReference type="NCBI Taxonomy" id="113540"/>
    <lineage>
        <taxon>Eukaryota</taxon>
        <taxon>Metazoa</taxon>
        <taxon>Chordata</taxon>
        <taxon>Craniata</taxon>
        <taxon>Vertebrata</taxon>
        <taxon>Euteleostomi</taxon>
        <taxon>Actinopterygii</taxon>
        <taxon>Neopterygii</taxon>
        <taxon>Teleostei</taxon>
        <taxon>Osteoglossocephala</taxon>
        <taxon>Osteoglossomorpha</taxon>
        <taxon>Osteoglossiformes</taxon>
        <taxon>Osteoglossidae</taxon>
        <taxon>Scleropages</taxon>
    </lineage>
</organism>
<dbReference type="GO" id="GO:0015031">
    <property type="term" value="P:protein transport"/>
    <property type="evidence" value="ECO:0007669"/>
    <property type="project" value="UniProtKB-KW"/>
</dbReference>
<feature type="domain" description="AP complex mu/sigma subunit" evidence="6">
    <location>
        <begin position="36"/>
        <end position="84"/>
    </location>
</feature>
<keyword evidence="3" id="KW-0813">Transport</keyword>
<evidence type="ECO:0000256" key="4">
    <source>
        <dbReference type="ARBA" id="ARBA00022927"/>
    </source>
</evidence>
<gene>
    <name evidence="7" type="ORF">Z043_116603</name>
</gene>
<dbReference type="Gene3D" id="3.30.450.60">
    <property type="match status" value="1"/>
</dbReference>
<accession>A0A0P7U5P0</accession>
<name>A0A0P7U5P0_SCLFO</name>
<dbReference type="SUPFAM" id="SSF64356">
    <property type="entry name" value="SNARE-like"/>
    <property type="match status" value="1"/>
</dbReference>
<dbReference type="Proteomes" id="UP000034805">
    <property type="component" value="Unassembled WGS sequence"/>
</dbReference>
<evidence type="ECO:0000256" key="2">
    <source>
        <dbReference type="ARBA" id="ARBA00006972"/>
    </source>
</evidence>
<comment type="caution">
    <text evidence="7">The sequence shown here is derived from an EMBL/GenBank/DDBJ whole genome shotgun (WGS) entry which is preliminary data.</text>
</comment>
<evidence type="ECO:0000256" key="3">
    <source>
        <dbReference type="ARBA" id="ARBA00022448"/>
    </source>
</evidence>
<dbReference type="InterPro" id="IPR022775">
    <property type="entry name" value="AP_mu_sigma_su"/>
</dbReference>
<evidence type="ECO:0000259" key="6">
    <source>
        <dbReference type="Pfam" id="PF01217"/>
    </source>
</evidence>
<keyword evidence="5" id="KW-0472">Membrane</keyword>
<dbReference type="AlphaFoldDB" id="A0A0P7U5P0"/>